<comment type="caution">
    <text evidence="1">The sequence shown here is derived from an EMBL/GenBank/DDBJ whole genome shotgun (WGS) entry which is preliminary data.</text>
</comment>
<gene>
    <name evidence="1" type="ORF">FWILDA_LOCUS2406</name>
</gene>
<protein>
    <submittedName>
        <fullName evidence="1">14332_t:CDS:1</fullName>
    </submittedName>
</protein>
<proteinExistence type="predicted"/>
<dbReference type="EMBL" id="CAMKVN010000275">
    <property type="protein sequence ID" value="CAI2166106.1"/>
    <property type="molecule type" value="Genomic_DNA"/>
</dbReference>
<organism evidence="1 2">
    <name type="scientific">Funneliformis geosporum</name>
    <dbReference type="NCBI Taxonomy" id="1117311"/>
    <lineage>
        <taxon>Eukaryota</taxon>
        <taxon>Fungi</taxon>
        <taxon>Fungi incertae sedis</taxon>
        <taxon>Mucoromycota</taxon>
        <taxon>Glomeromycotina</taxon>
        <taxon>Glomeromycetes</taxon>
        <taxon>Glomerales</taxon>
        <taxon>Glomeraceae</taxon>
        <taxon>Funneliformis</taxon>
    </lineage>
</organism>
<evidence type="ECO:0000313" key="1">
    <source>
        <dbReference type="EMBL" id="CAI2166106.1"/>
    </source>
</evidence>
<dbReference type="Proteomes" id="UP001153678">
    <property type="component" value="Unassembled WGS sequence"/>
</dbReference>
<dbReference type="Gene3D" id="2.80.10.50">
    <property type="match status" value="1"/>
</dbReference>
<sequence length="451" mass="51987">MSPPKYDGNIHPDEWINDFQNYFNLKKKLDAVDYLEYAISLVDPIIKLPTGIDDFEKLRNALKEDISFTVFKNTNKRKLQSLTCIPEKDGGETSKFISNFRKYLGSINNLRYTTGSGLQLVFASNYDSNALWKITFTSGKELASYTDTNIYLQHKSSSNFLGIYCGYYKSPVTQHTEVNCYSQNQWKFNHNKLENYQGYLKSNDIINLSFTNQYSQQEYLRSHDFQFTINNDTFQEVVCHNERLAKKYINLVIKTSNLSSDSNNTIESGSTFPLKFENVLNLGLNFDTLQKVKNLDPITKSTDSVGILDSIARGRGLRSVPLNGRVLYLLIKWTCGHDPSKKYDPIKMFRTLGRIYQSHLIVVVFLEEANHFHQMVLKFKSSNVVTLGRNVVDLGSTHSSGHDSWKTQSLLPEVEYFVILRRIPIPLKGYDPWVKFNSICDLPSNYRNPFF</sequence>
<dbReference type="OrthoDB" id="5588846at2759"/>
<keyword evidence="2" id="KW-1185">Reference proteome</keyword>
<evidence type="ECO:0000313" key="2">
    <source>
        <dbReference type="Proteomes" id="UP001153678"/>
    </source>
</evidence>
<dbReference type="AlphaFoldDB" id="A0A9W4WR86"/>
<reference evidence="1" key="1">
    <citation type="submission" date="2022-08" db="EMBL/GenBank/DDBJ databases">
        <authorList>
            <person name="Kallberg Y."/>
            <person name="Tangrot J."/>
            <person name="Rosling A."/>
        </authorList>
    </citation>
    <scope>NUCLEOTIDE SEQUENCE</scope>
    <source>
        <strain evidence="1">Wild A</strain>
    </source>
</reference>
<accession>A0A9W4WR86</accession>
<dbReference type="CDD" id="cd23263">
    <property type="entry name" value="beta-trefoil_MIR"/>
    <property type="match status" value="1"/>
</dbReference>
<name>A0A9W4WR86_9GLOM</name>